<reference evidence="1 2" key="1">
    <citation type="submission" date="2024-04" db="EMBL/GenBank/DDBJ databases">
        <title>whole genome sequencing of Lutimonas vermicola strain IMCC1616.</title>
        <authorList>
            <person name="Bae S.S."/>
        </authorList>
    </citation>
    <scope>NUCLEOTIDE SEQUENCE [LARGE SCALE GENOMIC DNA]</scope>
    <source>
        <strain evidence="1 2">IMCC1616</strain>
    </source>
</reference>
<gene>
    <name evidence="1" type="ORF">AABB81_13635</name>
</gene>
<dbReference type="RefSeq" id="WP_342161109.1">
    <property type="nucleotide sequence ID" value="NZ_JBCDNA010000003.1"/>
</dbReference>
<accession>A0ABU9L522</accession>
<comment type="caution">
    <text evidence="1">The sequence shown here is derived from an EMBL/GenBank/DDBJ whole genome shotgun (WGS) entry which is preliminary data.</text>
</comment>
<organism evidence="1 2">
    <name type="scientific">Lutimonas vermicola</name>
    <dbReference type="NCBI Taxonomy" id="414288"/>
    <lineage>
        <taxon>Bacteria</taxon>
        <taxon>Pseudomonadati</taxon>
        <taxon>Bacteroidota</taxon>
        <taxon>Flavobacteriia</taxon>
        <taxon>Flavobacteriales</taxon>
        <taxon>Flavobacteriaceae</taxon>
        <taxon>Lutimonas</taxon>
    </lineage>
</organism>
<dbReference type="EMBL" id="JBCDNA010000003">
    <property type="protein sequence ID" value="MEL4456945.1"/>
    <property type="molecule type" value="Genomic_DNA"/>
</dbReference>
<proteinExistence type="predicted"/>
<name>A0ABU9L522_9FLAO</name>
<dbReference type="Proteomes" id="UP001474120">
    <property type="component" value="Unassembled WGS sequence"/>
</dbReference>
<evidence type="ECO:0000313" key="2">
    <source>
        <dbReference type="Proteomes" id="UP001474120"/>
    </source>
</evidence>
<keyword evidence="2" id="KW-1185">Reference proteome</keyword>
<sequence>MIYQIDMRKESLLADINYMSNYVNENEELLSSDGNEKLDEAFLRKDDLNENLDSNPIELLLEVHELYIELQCAFEDYESDIENDLIISEEERHNKVQLR</sequence>
<protein>
    <submittedName>
        <fullName evidence="1">Uncharacterized protein</fullName>
    </submittedName>
</protein>
<evidence type="ECO:0000313" key="1">
    <source>
        <dbReference type="EMBL" id="MEL4456945.1"/>
    </source>
</evidence>